<evidence type="ECO:0000256" key="2">
    <source>
        <dbReference type="ARBA" id="ARBA00022448"/>
    </source>
</evidence>
<dbReference type="Proteomes" id="UP000287224">
    <property type="component" value="Unassembled WGS sequence"/>
</dbReference>
<evidence type="ECO:0000256" key="3">
    <source>
        <dbReference type="ARBA" id="ARBA00022475"/>
    </source>
</evidence>
<feature type="transmembrane region" description="Helical" evidence="7">
    <location>
        <begin position="63"/>
        <end position="86"/>
    </location>
</feature>
<dbReference type="PANTHER" id="PTHR43744">
    <property type="entry name" value="ABC TRANSPORTER PERMEASE PROTEIN MG189-RELATED-RELATED"/>
    <property type="match status" value="1"/>
</dbReference>
<dbReference type="Gene3D" id="1.10.3720.10">
    <property type="entry name" value="MetI-like"/>
    <property type="match status" value="1"/>
</dbReference>
<evidence type="ECO:0000256" key="7">
    <source>
        <dbReference type="RuleBase" id="RU363032"/>
    </source>
</evidence>
<feature type="transmembrane region" description="Helical" evidence="7">
    <location>
        <begin position="131"/>
        <end position="152"/>
    </location>
</feature>
<evidence type="ECO:0000313" key="10">
    <source>
        <dbReference type="Proteomes" id="UP000287224"/>
    </source>
</evidence>
<evidence type="ECO:0000313" key="9">
    <source>
        <dbReference type="EMBL" id="GCE03177.1"/>
    </source>
</evidence>
<dbReference type="EMBL" id="BIFQ01000001">
    <property type="protein sequence ID" value="GCE03177.1"/>
    <property type="molecule type" value="Genomic_DNA"/>
</dbReference>
<evidence type="ECO:0000256" key="4">
    <source>
        <dbReference type="ARBA" id="ARBA00022692"/>
    </source>
</evidence>
<evidence type="ECO:0000256" key="5">
    <source>
        <dbReference type="ARBA" id="ARBA00022989"/>
    </source>
</evidence>
<reference evidence="10" key="1">
    <citation type="submission" date="2018-12" db="EMBL/GenBank/DDBJ databases">
        <title>Tengunoibacter tsumagoiensis gen. nov., sp. nov., Dictyobacter kobayashii sp. nov., D. alpinus sp. nov., and D. joshuensis sp. nov. and description of Dictyobacteraceae fam. nov. within the order Ktedonobacterales isolated from Tengu-no-mugimeshi.</title>
        <authorList>
            <person name="Wang C.M."/>
            <person name="Zheng Y."/>
            <person name="Sakai Y."/>
            <person name="Toyoda A."/>
            <person name="Minakuchi Y."/>
            <person name="Abe K."/>
            <person name="Yokota A."/>
            <person name="Yabe S."/>
        </authorList>
    </citation>
    <scope>NUCLEOTIDE SEQUENCE [LARGE SCALE GENOMIC DNA]</scope>
    <source>
        <strain evidence="10">S-27</strain>
    </source>
</reference>
<dbReference type="InterPro" id="IPR035906">
    <property type="entry name" value="MetI-like_sf"/>
</dbReference>
<evidence type="ECO:0000256" key="6">
    <source>
        <dbReference type="ARBA" id="ARBA00023136"/>
    </source>
</evidence>
<keyword evidence="2 7" id="KW-0813">Transport</keyword>
<gene>
    <name evidence="9" type="ORF">KDAU_05060</name>
</gene>
<dbReference type="Pfam" id="PF00528">
    <property type="entry name" value="BPD_transp_1"/>
    <property type="match status" value="1"/>
</dbReference>
<feature type="domain" description="ABC transmembrane type-1" evidence="8">
    <location>
        <begin position="63"/>
        <end position="253"/>
    </location>
</feature>
<keyword evidence="3" id="KW-1003">Cell membrane</keyword>
<evidence type="ECO:0000256" key="1">
    <source>
        <dbReference type="ARBA" id="ARBA00004651"/>
    </source>
</evidence>
<dbReference type="PANTHER" id="PTHR43744:SF12">
    <property type="entry name" value="ABC TRANSPORTER PERMEASE PROTEIN MG189-RELATED"/>
    <property type="match status" value="1"/>
</dbReference>
<proteinExistence type="inferred from homology"/>
<accession>A0A401Z8I2</accession>
<dbReference type="CDD" id="cd06261">
    <property type="entry name" value="TM_PBP2"/>
    <property type="match status" value="1"/>
</dbReference>
<comment type="similarity">
    <text evidence="7">Belongs to the binding-protein-dependent transport system permease family.</text>
</comment>
<dbReference type="PROSITE" id="PS50928">
    <property type="entry name" value="ABC_TM1"/>
    <property type="match status" value="1"/>
</dbReference>
<dbReference type="InterPro" id="IPR000515">
    <property type="entry name" value="MetI-like"/>
</dbReference>
<dbReference type="SUPFAM" id="SSF161098">
    <property type="entry name" value="MetI-like"/>
    <property type="match status" value="1"/>
</dbReference>
<comment type="subcellular location">
    <subcellularLocation>
        <location evidence="1 7">Cell membrane</location>
        <topology evidence="1 7">Multi-pass membrane protein</topology>
    </subcellularLocation>
</comment>
<comment type="caution">
    <text evidence="9">The sequence shown here is derived from an EMBL/GenBank/DDBJ whole genome shotgun (WGS) entry which is preliminary data.</text>
</comment>
<sequence length="268" mass="29647">MRYTVLIVLAIFFLIPFYLLLRNGLATEQDITSPHWTFFPSTLHFENISELFSDESVPFANSLLISALSSLATTAGSVLVALCAGYGIARIPYRWNGWVFGAILATLILPGAVTFIPTYTIVSFLGWVGNIWGLIVPGLFSGFTTFLFRQFFLNFPSELEEAARVDGLGYWGILWRIVVPNSLPIIAALAVVGFIAGWNAFLWPLVITGQNENAWTVQVSLSTFLTAQTIVLHELFLAALIAILPLIVVFLFLQRYIVEGYTQTGLKG</sequence>
<protein>
    <submittedName>
        <fullName evidence="9">Sugar ABC transporter permease</fullName>
    </submittedName>
</protein>
<keyword evidence="10" id="KW-1185">Reference proteome</keyword>
<keyword evidence="5 7" id="KW-1133">Transmembrane helix</keyword>
<dbReference type="AlphaFoldDB" id="A0A401Z8I2"/>
<dbReference type="GO" id="GO:0055085">
    <property type="term" value="P:transmembrane transport"/>
    <property type="evidence" value="ECO:0007669"/>
    <property type="project" value="InterPro"/>
</dbReference>
<feature type="transmembrane region" description="Helical" evidence="7">
    <location>
        <begin position="98"/>
        <end position="119"/>
    </location>
</feature>
<evidence type="ECO:0000259" key="8">
    <source>
        <dbReference type="PROSITE" id="PS50928"/>
    </source>
</evidence>
<keyword evidence="4 7" id="KW-0812">Transmembrane</keyword>
<organism evidence="9 10">
    <name type="scientific">Dictyobacter aurantiacus</name>
    <dbReference type="NCBI Taxonomy" id="1936993"/>
    <lineage>
        <taxon>Bacteria</taxon>
        <taxon>Bacillati</taxon>
        <taxon>Chloroflexota</taxon>
        <taxon>Ktedonobacteria</taxon>
        <taxon>Ktedonobacterales</taxon>
        <taxon>Dictyobacteraceae</taxon>
        <taxon>Dictyobacter</taxon>
    </lineage>
</organism>
<keyword evidence="6 7" id="KW-0472">Membrane</keyword>
<name>A0A401Z8I2_9CHLR</name>
<feature type="transmembrane region" description="Helical" evidence="7">
    <location>
        <begin position="173"/>
        <end position="196"/>
    </location>
</feature>
<feature type="transmembrane region" description="Helical" evidence="7">
    <location>
        <begin position="230"/>
        <end position="253"/>
    </location>
</feature>
<dbReference type="GO" id="GO:0005886">
    <property type="term" value="C:plasma membrane"/>
    <property type="evidence" value="ECO:0007669"/>
    <property type="project" value="UniProtKB-SubCell"/>
</dbReference>